<dbReference type="GeneID" id="301303949"/>
<dbReference type="InterPro" id="IPR050523">
    <property type="entry name" value="AKR_Detox_Biosynth"/>
</dbReference>
<proteinExistence type="predicted"/>
<comment type="caution">
    <text evidence="2">The sequence shown here is derived from an EMBL/GenBank/DDBJ whole genome shotgun (WGS) entry which is preliminary data.</text>
</comment>
<dbReference type="RefSeq" id="WP_043962042.1">
    <property type="nucleotide sequence ID" value="NZ_JXSX01000001.1"/>
</dbReference>
<dbReference type="Pfam" id="PF00248">
    <property type="entry name" value="Aldo_ket_red"/>
    <property type="match status" value="1"/>
</dbReference>
<dbReference type="Gene3D" id="3.20.20.100">
    <property type="entry name" value="NADP-dependent oxidoreductase domain"/>
    <property type="match status" value="1"/>
</dbReference>
<dbReference type="PANTHER" id="PTHR43364:SF6">
    <property type="entry name" value="OXIDOREDUCTASE-RELATED"/>
    <property type="match status" value="1"/>
</dbReference>
<dbReference type="InterPro" id="IPR023210">
    <property type="entry name" value="NADP_OxRdtase_dom"/>
</dbReference>
<organism evidence="2 3">
    <name type="scientific">Micromonospora haikouensis</name>
    <dbReference type="NCBI Taxonomy" id="686309"/>
    <lineage>
        <taxon>Bacteria</taxon>
        <taxon>Bacillati</taxon>
        <taxon>Actinomycetota</taxon>
        <taxon>Actinomycetes</taxon>
        <taxon>Micromonosporales</taxon>
        <taxon>Micromonosporaceae</taxon>
        <taxon>Micromonospora</taxon>
    </lineage>
</organism>
<dbReference type="SUPFAM" id="SSF51430">
    <property type="entry name" value="NAD(P)-linked oxidoreductase"/>
    <property type="match status" value="1"/>
</dbReference>
<accession>A0A0D0X2A8</accession>
<gene>
    <name evidence="2" type="ORF">TK50_07310</name>
</gene>
<dbReference type="OrthoDB" id="3170516at2"/>
<feature type="domain" description="NADP-dependent oxidoreductase" evidence="1">
    <location>
        <begin position="17"/>
        <end position="316"/>
    </location>
</feature>
<dbReference type="PATRIC" id="fig|47853.6.peg.1556"/>
<keyword evidence="3" id="KW-1185">Reference proteome</keyword>
<protein>
    <submittedName>
        <fullName evidence="2">Oxidoreductase</fullName>
    </submittedName>
</protein>
<dbReference type="EMBL" id="JXSX01000001">
    <property type="protein sequence ID" value="KIR65266.1"/>
    <property type="molecule type" value="Genomic_DNA"/>
</dbReference>
<dbReference type="AlphaFoldDB" id="A0A0D0X2A8"/>
<evidence type="ECO:0000313" key="2">
    <source>
        <dbReference type="EMBL" id="KIR65266.1"/>
    </source>
</evidence>
<dbReference type="Proteomes" id="UP000032254">
    <property type="component" value="Unassembled WGS sequence"/>
</dbReference>
<dbReference type="GO" id="GO:0005829">
    <property type="term" value="C:cytosol"/>
    <property type="evidence" value="ECO:0007669"/>
    <property type="project" value="TreeGrafter"/>
</dbReference>
<dbReference type="PANTHER" id="PTHR43364">
    <property type="entry name" value="NADH-SPECIFIC METHYLGLYOXAL REDUCTASE-RELATED"/>
    <property type="match status" value="1"/>
</dbReference>
<reference evidence="2 3" key="1">
    <citation type="submission" date="2015-01" db="EMBL/GenBank/DDBJ databases">
        <title>Sequencing and annotation of Micromonospora carbonacea strain JXNU-1 genome.</title>
        <authorList>
            <person name="Long Z."/>
            <person name="Huang Y."/>
            <person name="Jiang Y."/>
        </authorList>
    </citation>
    <scope>NUCLEOTIDE SEQUENCE [LARGE SCALE GENOMIC DNA]</scope>
    <source>
        <strain evidence="2 3">JXNU-1</strain>
    </source>
</reference>
<name>A0A0D0X2A8_9ACTN</name>
<sequence>MRQRELSGGAGIQVSQLCLGAMAFGTEVDEETSFAILDRFVEAGGTTIDTANCYSFWVPNGVGGESETVLGRWLSRRGGRDGLVLASKVGSGPGAHGGAEGLAPEVIRTQLAGSLQRLGVDHLDLYYSHREDRDTPDEQTLATFHEAVTEGKVRTLGASNHAAWRLAETRALAEAKGWTPYTAVQQRYSYLLPRPATALPEGGHVHASDELLDLVRSRELTMFAYSTLLWGSYTRSDKPLPEHYQHPGTERRLQALREVADELGVTVNQVVLSWLIGGEPAIVPIVGVSSVAQLDEALAAVDLDLPTELRKRLDEAC</sequence>
<dbReference type="InterPro" id="IPR036812">
    <property type="entry name" value="NAD(P)_OxRdtase_dom_sf"/>
</dbReference>
<evidence type="ECO:0000313" key="3">
    <source>
        <dbReference type="Proteomes" id="UP000032254"/>
    </source>
</evidence>
<evidence type="ECO:0000259" key="1">
    <source>
        <dbReference type="Pfam" id="PF00248"/>
    </source>
</evidence>